<dbReference type="PANTHER" id="PTHR37950:SF1">
    <property type="entry name" value="4-HYDROXYPHENYLACETATE CATABOLISM PROTEIN"/>
    <property type="match status" value="1"/>
</dbReference>
<dbReference type="Gene3D" id="3.30.429.10">
    <property type="entry name" value="Macrophage Migration Inhibitory Factor"/>
    <property type="match status" value="1"/>
</dbReference>
<gene>
    <name evidence="1" type="ORF">SAMN05421779_11210</name>
</gene>
<dbReference type="Pfam" id="PF02962">
    <property type="entry name" value="CHMI"/>
    <property type="match status" value="1"/>
</dbReference>
<proteinExistence type="predicted"/>
<dbReference type="EMBL" id="FTOA01000012">
    <property type="protein sequence ID" value="SIT19219.1"/>
    <property type="molecule type" value="Genomic_DNA"/>
</dbReference>
<dbReference type="Proteomes" id="UP000185678">
    <property type="component" value="Unassembled WGS sequence"/>
</dbReference>
<name>A0A1N7Q8Z2_9PROT</name>
<evidence type="ECO:0000313" key="1">
    <source>
        <dbReference type="EMBL" id="SIT19219.1"/>
    </source>
</evidence>
<accession>A0A1N7Q8Z2</accession>
<dbReference type="OrthoDB" id="7203947at2"/>
<reference evidence="1 2" key="1">
    <citation type="submission" date="2017-01" db="EMBL/GenBank/DDBJ databases">
        <authorList>
            <person name="Mah S.A."/>
            <person name="Swanson W.J."/>
            <person name="Moy G.W."/>
            <person name="Vacquier V.D."/>
        </authorList>
    </citation>
    <scope>NUCLEOTIDE SEQUENCE [LARGE SCALE GENOMIC DNA]</scope>
    <source>
        <strain evidence="1 2">DSM 11589</strain>
    </source>
</reference>
<dbReference type="InterPro" id="IPR004220">
    <property type="entry name" value="5-COMe_2-OHmuconate_Isoase"/>
</dbReference>
<dbReference type="InterPro" id="IPR014347">
    <property type="entry name" value="Tautomerase/MIF_sf"/>
</dbReference>
<protein>
    <submittedName>
        <fullName evidence="1">5-carboxymethyl-2-hydroxymuconate isomerase</fullName>
    </submittedName>
</protein>
<dbReference type="RefSeq" id="WP_076402087.1">
    <property type="nucleotide sequence ID" value="NZ_FTOA01000012.1"/>
</dbReference>
<keyword evidence="1" id="KW-0413">Isomerase</keyword>
<sequence>MPQIRLECSREMADALDTASLFASLHTLVIEKANATLAACKSRVAVIDKVYVADGAADRDMAHLDIGLLTGRTPEVLTAVGSEALALLRQHVAPVAEAKGLRVETSVRLVDMPPALYFK</sequence>
<organism evidence="1 2">
    <name type="scientific">Insolitispirillum peregrinum</name>
    <dbReference type="NCBI Taxonomy" id="80876"/>
    <lineage>
        <taxon>Bacteria</taxon>
        <taxon>Pseudomonadati</taxon>
        <taxon>Pseudomonadota</taxon>
        <taxon>Alphaproteobacteria</taxon>
        <taxon>Rhodospirillales</taxon>
        <taxon>Novispirillaceae</taxon>
        <taxon>Insolitispirillum</taxon>
    </lineage>
</organism>
<dbReference type="AlphaFoldDB" id="A0A1N7Q8Z2"/>
<keyword evidence="2" id="KW-1185">Reference proteome</keyword>
<dbReference type="PANTHER" id="PTHR37950">
    <property type="entry name" value="4-HYDROXYPHENYLACETATE CATABOLISM PROTEIN"/>
    <property type="match status" value="1"/>
</dbReference>
<dbReference type="STRING" id="80876.SAMN05421779_11210"/>
<evidence type="ECO:0000313" key="2">
    <source>
        <dbReference type="Proteomes" id="UP000185678"/>
    </source>
</evidence>
<dbReference type="SUPFAM" id="SSF55331">
    <property type="entry name" value="Tautomerase/MIF"/>
    <property type="match status" value="1"/>
</dbReference>
<dbReference type="GO" id="GO:0008704">
    <property type="term" value="F:5-carboxymethyl-2-hydroxymuconate delta-isomerase activity"/>
    <property type="evidence" value="ECO:0007669"/>
    <property type="project" value="InterPro"/>
</dbReference>